<dbReference type="STRING" id="456442.Mboo_0045"/>
<proteinExistence type="predicted"/>
<dbReference type="Gene3D" id="1.25.40.10">
    <property type="entry name" value="Tetratricopeptide repeat domain"/>
    <property type="match status" value="1"/>
</dbReference>
<dbReference type="Proteomes" id="UP000002408">
    <property type="component" value="Chromosome"/>
</dbReference>
<dbReference type="KEGG" id="mbn:Mboo_0045"/>
<dbReference type="InterPro" id="IPR011990">
    <property type="entry name" value="TPR-like_helical_dom_sf"/>
</dbReference>
<dbReference type="eggNOG" id="arCOG03045">
    <property type="taxonomic scope" value="Archaea"/>
</dbReference>
<name>A7I4A8_METB6</name>
<dbReference type="RefSeq" id="WP_011991057.1">
    <property type="nucleotide sequence ID" value="NC_009712.1"/>
</dbReference>
<dbReference type="OrthoDB" id="377680at2157"/>
<dbReference type="GeneID" id="5410939"/>
<sequence>MYPDQATFRRMVEEEPDLSGAAKETLLTLYDGPLHLRQILERVNLPEAAGEQEGHKDRAITESALRKRLELLIGRGILARAGSERTNPYYYIRRPWIFNKYILIKCRDKPHEGLLDLTVLLHELSRMGDGENAALPHPRFISAVGERTERSHQIEAAYSAFQKILGNSNAIGDYLEGIYDDIYAGKIPESDIDSMVARNFLRFVATGPVEEREARFFLWYADFFTILNQYQEAYEAFVRGVALAEQQGLALPALLSESRITKGRILLHLNDLTGAKEAYLELLRIRDADPLLRAKGLLGAGEVELLCGDYAPTSSPARFVQALELCGKADPARTNPDVAELRADILRRTGTACRLSGKSDEASGYYDTAEEIYRNGMMRGLVMLLPERAELFRARAFLSGPAEAEKACAQAAAAYDEAKTVAQRVRSVNWFAHCLIGECECARVAFQKCKKPFPRDLDTKFQNAFEIYCQISSHWGIVQTFLSEALLFHAAPDSFPDRYASTADKLEQAERFSRELGLRNELAIIQRIKSGCGQESELHPLIFL</sequence>
<reference evidence="2" key="1">
    <citation type="journal article" date="2015" name="Microbiology">
        <title>Genome of Methanoregula boonei 6A8 reveals adaptations to oligotrophic peatland environments.</title>
        <authorList>
            <person name="Braeuer S."/>
            <person name="Cadillo-Quiroz H."/>
            <person name="Kyrpides N."/>
            <person name="Woyke T."/>
            <person name="Goodwin L."/>
            <person name="Detter C."/>
            <person name="Podell S."/>
            <person name="Yavitt J.B."/>
            <person name="Zinder S.H."/>
        </authorList>
    </citation>
    <scope>NUCLEOTIDE SEQUENCE [LARGE SCALE GENOMIC DNA]</scope>
    <source>
        <strain evidence="2">DSM 21154 / JCM 14090 / 6A8</strain>
    </source>
</reference>
<protein>
    <recommendedName>
        <fullName evidence="3">Tetratricopeptide repeat protein</fullName>
    </recommendedName>
</protein>
<accession>A7I4A8</accession>
<dbReference type="SUPFAM" id="SSF48452">
    <property type="entry name" value="TPR-like"/>
    <property type="match status" value="1"/>
</dbReference>
<evidence type="ECO:0008006" key="3">
    <source>
        <dbReference type="Google" id="ProtNLM"/>
    </source>
</evidence>
<dbReference type="EMBL" id="CP000780">
    <property type="protein sequence ID" value="ABS54569.1"/>
    <property type="molecule type" value="Genomic_DNA"/>
</dbReference>
<keyword evidence="2" id="KW-1185">Reference proteome</keyword>
<dbReference type="AlphaFoldDB" id="A7I4A8"/>
<organism evidence="1 2">
    <name type="scientific">Methanoregula boonei (strain DSM 21154 / JCM 14090 / 6A8)</name>
    <dbReference type="NCBI Taxonomy" id="456442"/>
    <lineage>
        <taxon>Archaea</taxon>
        <taxon>Methanobacteriati</taxon>
        <taxon>Methanobacteriota</taxon>
        <taxon>Stenosarchaea group</taxon>
        <taxon>Methanomicrobia</taxon>
        <taxon>Methanomicrobiales</taxon>
        <taxon>Methanoregulaceae</taxon>
        <taxon>Methanoregula</taxon>
    </lineage>
</organism>
<evidence type="ECO:0000313" key="2">
    <source>
        <dbReference type="Proteomes" id="UP000002408"/>
    </source>
</evidence>
<evidence type="ECO:0000313" key="1">
    <source>
        <dbReference type="EMBL" id="ABS54569.1"/>
    </source>
</evidence>
<dbReference type="HOGENOM" id="CLU_505901_0_0_2"/>
<gene>
    <name evidence="1" type="ordered locus">Mboo_0045</name>
</gene>